<evidence type="ECO:0008006" key="2">
    <source>
        <dbReference type="Google" id="ProtNLM"/>
    </source>
</evidence>
<accession>A0A0E9WY48</accession>
<organism evidence="1">
    <name type="scientific">Anguilla anguilla</name>
    <name type="common">European freshwater eel</name>
    <name type="synonym">Muraena anguilla</name>
    <dbReference type="NCBI Taxonomy" id="7936"/>
    <lineage>
        <taxon>Eukaryota</taxon>
        <taxon>Metazoa</taxon>
        <taxon>Chordata</taxon>
        <taxon>Craniata</taxon>
        <taxon>Vertebrata</taxon>
        <taxon>Euteleostomi</taxon>
        <taxon>Actinopterygii</taxon>
        <taxon>Neopterygii</taxon>
        <taxon>Teleostei</taxon>
        <taxon>Anguilliformes</taxon>
        <taxon>Anguillidae</taxon>
        <taxon>Anguilla</taxon>
    </lineage>
</organism>
<dbReference type="SUPFAM" id="SSF49899">
    <property type="entry name" value="Concanavalin A-like lectins/glucanases"/>
    <property type="match status" value="1"/>
</dbReference>
<reference evidence="1" key="1">
    <citation type="submission" date="2014-11" db="EMBL/GenBank/DDBJ databases">
        <authorList>
            <person name="Amaro Gonzalez C."/>
        </authorList>
    </citation>
    <scope>NUCLEOTIDE SEQUENCE</scope>
</reference>
<dbReference type="Gene3D" id="2.60.120.920">
    <property type="match status" value="1"/>
</dbReference>
<dbReference type="InterPro" id="IPR013320">
    <property type="entry name" value="ConA-like_dom_sf"/>
</dbReference>
<dbReference type="EMBL" id="GBXM01014027">
    <property type="protein sequence ID" value="JAH94550.1"/>
    <property type="molecule type" value="Transcribed_RNA"/>
</dbReference>
<evidence type="ECO:0000313" key="1">
    <source>
        <dbReference type="EMBL" id="JAH94550.1"/>
    </source>
</evidence>
<proteinExistence type="predicted"/>
<sequence length="69" mass="8101">MRVCLDCERRTLSFFALEEEVIQTTKEEMKKRTQLHTFHIKPTGPIFPGFYLEQSSVRIIQNNSNTNVV</sequence>
<dbReference type="InterPro" id="IPR043136">
    <property type="entry name" value="B30.2/SPRY_sf"/>
</dbReference>
<dbReference type="AlphaFoldDB" id="A0A0E9WY48"/>
<reference evidence="1" key="2">
    <citation type="journal article" date="2015" name="Fish Shellfish Immunol.">
        <title>Early steps in the European eel (Anguilla anguilla)-Vibrio vulnificus interaction in the gills: Role of the RtxA13 toxin.</title>
        <authorList>
            <person name="Callol A."/>
            <person name="Pajuelo D."/>
            <person name="Ebbesson L."/>
            <person name="Teles M."/>
            <person name="MacKenzie S."/>
            <person name="Amaro C."/>
        </authorList>
    </citation>
    <scope>NUCLEOTIDE SEQUENCE</scope>
</reference>
<protein>
    <recommendedName>
        <fullName evidence="2">B30.2/SPRY domain-containing protein</fullName>
    </recommendedName>
</protein>
<name>A0A0E9WY48_ANGAN</name>